<keyword evidence="1" id="KW-1133">Transmembrane helix</keyword>
<keyword evidence="1" id="KW-0812">Transmembrane</keyword>
<evidence type="ECO:0000256" key="1">
    <source>
        <dbReference type="SAM" id="Phobius"/>
    </source>
</evidence>
<gene>
    <name evidence="2" type="ORF">MCOR_29506</name>
</gene>
<dbReference type="EMBL" id="CACVKT020005385">
    <property type="protein sequence ID" value="CAC5394788.1"/>
    <property type="molecule type" value="Genomic_DNA"/>
</dbReference>
<protein>
    <submittedName>
        <fullName evidence="2">Uncharacterized protein</fullName>
    </submittedName>
</protein>
<dbReference type="OrthoDB" id="6154825at2759"/>
<name>A0A6J8CEC2_MYTCO</name>
<accession>A0A6J8CEC2</accession>
<evidence type="ECO:0000313" key="3">
    <source>
        <dbReference type="Proteomes" id="UP000507470"/>
    </source>
</evidence>
<feature type="transmembrane region" description="Helical" evidence="1">
    <location>
        <begin position="6"/>
        <end position="23"/>
    </location>
</feature>
<evidence type="ECO:0000313" key="2">
    <source>
        <dbReference type="EMBL" id="CAC5394788.1"/>
    </source>
</evidence>
<proteinExistence type="predicted"/>
<organism evidence="2 3">
    <name type="scientific">Mytilus coruscus</name>
    <name type="common">Sea mussel</name>
    <dbReference type="NCBI Taxonomy" id="42192"/>
    <lineage>
        <taxon>Eukaryota</taxon>
        <taxon>Metazoa</taxon>
        <taxon>Spiralia</taxon>
        <taxon>Lophotrochozoa</taxon>
        <taxon>Mollusca</taxon>
        <taxon>Bivalvia</taxon>
        <taxon>Autobranchia</taxon>
        <taxon>Pteriomorphia</taxon>
        <taxon>Mytilida</taxon>
        <taxon>Mytiloidea</taxon>
        <taxon>Mytilidae</taxon>
        <taxon>Mytilinae</taxon>
        <taxon>Mytilus</taxon>
    </lineage>
</organism>
<keyword evidence="1" id="KW-0472">Membrane</keyword>
<dbReference type="Proteomes" id="UP000507470">
    <property type="component" value="Unassembled WGS sequence"/>
</dbReference>
<reference evidence="2 3" key="1">
    <citation type="submission" date="2020-06" db="EMBL/GenBank/DDBJ databases">
        <authorList>
            <person name="Li R."/>
            <person name="Bekaert M."/>
        </authorList>
    </citation>
    <scope>NUCLEOTIDE SEQUENCE [LARGE SCALE GENOMIC DNA]</scope>
    <source>
        <strain evidence="3">wild</strain>
    </source>
</reference>
<dbReference type="AlphaFoldDB" id="A0A6J8CEC2"/>
<sequence>MFTAYTYVLPIALYVISLILIISETTARCYSWPRVCPPWKRCIPLPWYPYYRCVQIWRHGNSGSPWKMGIYGSWSSYGSGGRGYGGGGIGYGGGGMGGYGGGMDGYGDGGMGGYGGYGGGGMDGYGGYGYGGYGSGGYGSGGYGSGGYGSGGYGSGSYGRKKRVSYSEKCVYLFYKQMYGQADGMTRRLQLDISKDIP</sequence>
<keyword evidence="3" id="KW-1185">Reference proteome</keyword>